<comment type="similarity">
    <text evidence="8">Belongs to the radical SAM superfamily. 7-carboxy-7-deazaguanine synthase family.</text>
</comment>
<keyword evidence="11" id="KW-1185">Reference proteome</keyword>
<dbReference type="PANTHER" id="PTHR42836:SF1">
    <property type="entry name" value="7-CARBOXY-7-DEAZAGUANINE SYNTHASE"/>
    <property type="match status" value="1"/>
</dbReference>
<dbReference type="NCBIfam" id="TIGR03963">
    <property type="entry name" value="rSAM_QueE_Clost"/>
    <property type="match status" value="1"/>
</dbReference>
<keyword evidence="7 8" id="KW-0456">Lyase</keyword>
<protein>
    <recommendedName>
        <fullName evidence="8">7-carboxy-7-deazaguanine synthase</fullName>
        <shortName evidence="8">CDG synthase</shortName>
        <ecNumber evidence="8">4.3.99.3</ecNumber>
    </recommendedName>
    <alternativeName>
        <fullName evidence="8">Queuosine biosynthesis protein QueE</fullName>
    </alternativeName>
</protein>
<comment type="cofactor">
    <cofactor evidence="8">
        <name>Mg(2+)</name>
        <dbReference type="ChEBI" id="CHEBI:18420"/>
    </cofactor>
</comment>
<dbReference type="HAMAP" id="MF_00917">
    <property type="entry name" value="QueE"/>
    <property type="match status" value="1"/>
</dbReference>
<evidence type="ECO:0000256" key="1">
    <source>
        <dbReference type="ARBA" id="ARBA00022485"/>
    </source>
</evidence>
<comment type="caution">
    <text evidence="8">Lacks conserved residue(s) required for the propagation of feature annotation.</text>
</comment>
<keyword evidence="6 8" id="KW-0411">Iron-sulfur</keyword>
<dbReference type="InterPro" id="IPR058240">
    <property type="entry name" value="rSAM_sf"/>
</dbReference>
<evidence type="ECO:0000256" key="6">
    <source>
        <dbReference type="ARBA" id="ARBA00023014"/>
    </source>
</evidence>
<keyword evidence="1 8" id="KW-0004">4Fe-4S</keyword>
<dbReference type="EMBL" id="FQWX01000022">
    <property type="protein sequence ID" value="SHH14920.1"/>
    <property type="molecule type" value="Genomic_DNA"/>
</dbReference>
<evidence type="ECO:0000256" key="4">
    <source>
        <dbReference type="ARBA" id="ARBA00022842"/>
    </source>
</evidence>
<comment type="function">
    <text evidence="8">Catalyzes the complex heterocyclic radical-mediated conversion of 6-carboxy-5,6,7,8-tetrahydropterin (CPH4) to 7-carboxy-7-deazaguanine (CDG), a step common to the biosynthetic pathways of all 7-deazapurine-containing compounds.</text>
</comment>
<feature type="binding site" evidence="8">
    <location>
        <position position="76"/>
    </location>
    <ligand>
        <name>S-adenosyl-L-methionine</name>
        <dbReference type="ChEBI" id="CHEBI:59789"/>
    </ligand>
</feature>
<dbReference type="GO" id="GO:1904047">
    <property type="term" value="F:S-adenosyl-L-methionine binding"/>
    <property type="evidence" value="ECO:0007669"/>
    <property type="project" value="UniProtKB-UniRule"/>
</dbReference>
<keyword evidence="4 8" id="KW-0460">Magnesium</keyword>
<keyword evidence="2 8" id="KW-0949">S-adenosyl-L-methionine</keyword>
<dbReference type="OrthoDB" id="9792276at2"/>
<feature type="binding site" evidence="8">
    <location>
        <position position="74"/>
    </location>
    <ligand>
        <name>substrate</name>
    </ligand>
</feature>
<gene>
    <name evidence="8" type="primary">queE</name>
    <name evidence="10" type="ORF">SAMN04488530_12225</name>
</gene>
<organism evidence="10 11">
    <name type="scientific">Asaccharospora irregularis DSM 2635</name>
    <dbReference type="NCBI Taxonomy" id="1121321"/>
    <lineage>
        <taxon>Bacteria</taxon>
        <taxon>Bacillati</taxon>
        <taxon>Bacillota</taxon>
        <taxon>Clostridia</taxon>
        <taxon>Peptostreptococcales</taxon>
        <taxon>Peptostreptococcaceae</taxon>
        <taxon>Asaccharospora</taxon>
    </lineage>
</organism>
<dbReference type="GO" id="GO:0000287">
    <property type="term" value="F:magnesium ion binding"/>
    <property type="evidence" value="ECO:0007669"/>
    <property type="project" value="UniProtKB-UniRule"/>
</dbReference>
<dbReference type="AlphaFoldDB" id="A0A1M5QME9"/>
<dbReference type="Pfam" id="PF04055">
    <property type="entry name" value="Radical_SAM"/>
    <property type="match status" value="1"/>
</dbReference>
<feature type="binding site" evidence="8">
    <location>
        <begin position="38"/>
        <end position="40"/>
    </location>
    <ligand>
        <name>S-adenosyl-L-methionine</name>
        <dbReference type="ChEBI" id="CHEBI:59789"/>
    </ligand>
</feature>
<name>A0A1M5QME9_9FIRM</name>
<keyword evidence="3 8" id="KW-0479">Metal-binding</keyword>
<comment type="catalytic activity">
    <reaction evidence="8">
        <text>6-carboxy-5,6,7,8-tetrahydropterin + H(+) = 7-carboxy-7-carbaguanine + NH4(+)</text>
        <dbReference type="Rhea" id="RHEA:27974"/>
        <dbReference type="ChEBI" id="CHEBI:15378"/>
        <dbReference type="ChEBI" id="CHEBI:28938"/>
        <dbReference type="ChEBI" id="CHEBI:61032"/>
        <dbReference type="ChEBI" id="CHEBI:61036"/>
        <dbReference type="EC" id="4.3.99.3"/>
    </reaction>
</comment>
<feature type="binding site" evidence="8">
    <location>
        <position position="28"/>
    </location>
    <ligand>
        <name>substrate</name>
    </ligand>
</feature>
<dbReference type="RefSeq" id="WP_073126596.1">
    <property type="nucleotide sequence ID" value="NZ_BAABCH010000016.1"/>
</dbReference>
<evidence type="ECO:0000313" key="10">
    <source>
        <dbReference type="EMBL" id="SHH14920.1"/>
    </source>
</evidence>
<dbReference type="SUPFAM" id="SSF102114">
    <property type="entry name" value="Radical SAM enzymes"/>
    <property type="match status" value="1"/>
</dbReference>
<evidence type="ECO:0000259" key="9">
    <source>
        <dbReference type="PROSITE" id="PS51918"/>
    </source>
</evidence>
<evidence type="ECO:0000256" key="2">
    <source>
        <dbReference type="ARBA" id="ARBA00022691"/>
    </source>
</evidence>
<reference evidence="11" key="1">
    <citation type="submission" date="2016-11" db="EMBL/GenBank/DDBJ databases">
        <authorList>
            <person name="Varghese N."/>
            <person name="Submissions S."/>
        </authorList>
    </citation>
    <scope>NUCLEOTIDE SEQUENCE [LARGE SCALE GENOMIC DNA]</scope>
    <source>
        <strain evidence="11">DSM 2635</strain>
    </source>
</reference>
<comment type="pathway">
    <text evidence="8">Purine metabolism; 7-cyano-7-deazaguanine biosynthesis.</text>
</comment>
<dbReference type="EC" id="4.3.99.3" evidence="8"/>
<dbReference type="InterPro" id="IPR007197">
    <property type="entry name" value="rSAM"/>
</dbReference>
<feature type="binding site" evidence="8">
    <location>
        <position position="41"/>
    </location>
    <ligand>
        <name>Mg(2+)</name>
        <dbReference type="ChEBI" id="CHEBI:18420"/>
    </ligand>
</feature>
<dbReference type="InterPro" id="IPR023868">
    <property type="entry name" value="7-CO-7-deazaGua_synth_put_Clo"/>
</dbReference>
<comment type="cofactor">
    <cofactor evidence="8">
        <name>S-adenosyl-L-methionine</name>
        <dbReference type="ChEBI" id="CHEBI:59789"/>
    </cofactor>
    <text evidence="8">Binds 1 S-adenosyl-L-methionine per subunit.</text>
</comment>
<dbReference type="UniPathway" id="UPA00391"/>
<feature type="binding site" evidence="8">
    <location>
        <position position="36"/>
    </location>
    <ligand>
        <name>[4Fe-4S] cluster</name>
        <dbReference type="ChEBI" id="CHEBI:49883"/>
        <note>4Fe-4S-S-AdoMet</note>
    </ligand>
</feature>
<feature type="binding site" evidence="8">
    <location>
        <position position="32"/>
    </location>
    <ligand>
        <name>[4Fe-4S] cluster</name>
        <dbReference type="ChEBI" id="CHEBI:49883"/>
        <note>4Fe-4S-S-AdoMet</note>
    </ligand>
</feature>
<dbReference type="CDD" id="cd01335">
    <property type="entry name" value="Radical_SAM"/>
    <property type="match status" value="1"/>
</dbReference>
<dbReference type="PROSITE" id="PS51918">
    <property type="entry name" value="RADICAL_SAM"/>
    <property type="match status" value="1"/>
</dbReference>
<dbReference type="Proteomes" id="UP000243255">
    <property type="component" value="Unassembled WGS sequence"/>
</dbReference>
<proteinExistence type="inferred from homology"/>
<dbReference type="SFLD" id="SFLDS00029">
    <property type="entry name" value="Radical_SAM"/>
    <property type="match status" value="1"/>
</dbReference>
<feature type="binding site" evidence="8">
    <location>
        <position position="39"/>
    </location>
    <ligand>
        <name>[4Fe-4S] cluster</name>
        <dbReference type="ChEBI" id="CHEBI:49883"/>
        <note>4Fe-4S-S-AdoMet</note>
    </ligand>
</feature>
<feature type="domain" description="Radical SAM core" evidence="9">
    <location>
        <begin position="19"/>
        <end position="219"/>
    </location>
</feature>
<evidence type="ECO:0000256" key="5">
    <source>
        <dbReference type="ARBA" id="ARBA00023004"/>
    </source>
</evidence>
<comment type="subunit">
    <text evidence="8">Homodimer.</text>
</comment>
<evidence type="ECO:0000313" key="11">
    <source>
        <dbReference type="Proteomes" id="UP000243255"/>
    </source>
</evidence>
<dbReference type="PANTHER" id="PTHR42836">
    <property type="entry name" value="7-CARBOXY-7-DEAZAGUANINE SYNTHASE"/>
    <property type="match status" value="1"/>
</dbReference>
<evidence type="ECO:0000256" key="8">
    <source>
        <dbReference type="HAMAP-Rule" id="MF_00917"/>
    </source>
</evidence>
<dbReference type="InterPro" id="IPR013785">
    <property type="entry name" value="Aldolase_TIM"/>
</dbReference>
<dbReference type="STRING" id="1121321.SAMN04488530_12225"/>
<evidence type="ECO:0000256" key="7">
    <source>
        <dbReference type="ARBA" id="ARBA00023239"/>
    </source>
</evidence>
<evidence type="ECO:0000256" key="3">
    <source>
        <dbReference type="ARBA" id="ARBA00022723"/>
    </source>
</evidence>
<dbReference type="PIRSF" id="PIRSF000370">
    <property type="entry name" value="QueE"/>
    <property type="match status" value="1"/>
</dbReference>
<keyword evidence="5 8" id="KW-0408">Iron</keyword>
<dbReference type="GO" id="GO:0008616">
    <property type="term" value="P:tRNA queuosine(34) biosynthetic process"/>
    <property type="evidence" value="ECO:0007669"/>
    <property type="project" value="UniProtKB-UniRule"/>
</dbReference>
<feature type="binding site" evidence="8">
    <location>
        <begin position="13"/>
        <end position="15"/>
    </location>
    <ligand>
        <name>substrate</name>
    </ligand>
</feature>
<keyword evidence="8" id="KW-0671">Queuosine biosynthesis</keyword>
<dbReference type="InterPro" id="IPR024924">
    <property type="entry name" value="7-CO-7-deazaguanine_synth-like"/>
</dbReference>
<dbReference type="GO" id="GO:0051539">
    <property type="term" value="F:4 iron, 4 sulfur cluster binding"/>
    <property type="evidence" value="ECO:0007669"/>
    <property type="project" value="UniProtKB-UniRule"/>
</dbReference>
<comment type="cofactor">
    <cofactor evidence="8">
        <name>[4Fe-4S] cluster</name>
        <dbReference type="ChEBI" id="CHEBI:49883"/>
    </cofactor>
    <text evidence="8">Binds 1 [4Fe-4S] cluster. The cluster is coordinated with 3 cysteines and an exchangeable S-adenosyl-L-methionine.</text>
</comment>
<accession>A0A1M5QME9</accession>
<dbReference type="GO" id="GO:0016840">
    <property type="term" value="F:carbon-nitrogen lyase activity"/>
    <property type="evidence" value="ECO:0007669"/>
    <property type="project" value="UniProtKB-UniRule"/>
</dbReference>
<dbReference type="Gene3D" id="3.20.20.70">
    <property type="entry name" value="Aldolase class I"/>
    <property type="match status" value="1"/>
</dbReference>
<sequence length="224" mass="25811">MRKFNIVEKFVSIDGEGPMAGSLATFIRFKGCNLRCSWCDTSYSWEATEKSEEMSADEIYSYIKEKKINHVTLTGGEPLIQEGIMDLIKLLSEDKSLLVHIETNGTVDITPFKTVYTSSNLRYIIDYKLPSSTMTKYMEPRNLDVVGENDVYKFVIGSKDDLNKAYEVIKKHDLEKKCQVYLSPVTDYIDPSVIVDFMKENLLKNVKLQLQLHKIIWDKNRRGV</sequence>